<name>A0ABQ0C5H0_9PROT</name>
<dbReference type="InterPro" id="IPR000160">
    <property type="entry name" value="GGDEF_dom"/>
</dbReference>
<dbReference type="CDD" id="cd01949">
    <property type="entry name" value="GGDEF"/>
    <property type="match status" value="1"/>
</dbReference>
<dbReference type="InterPro" id="IPR029787">
    <property type="entry name" value="Nucleotide_cyclase"/>
</dbReference>
<keyword evidence="5" id="KW-1185">Reference proteome</keyword>
<dbReference type="InterPro" id="IPR003018">
    <property type="entry name" value="GAF"/>
</dbReference>
<accession>A0ABQ0C5H0</accession>
<proteinExistence type="predicted"/>
<organism evidence="4 5">
    <name type="scientific">Candidatus Magnetaquiglobus chichijimensis</name>
    <dbReference type="NCBI Taxonomy" id="3141448"/>
    <lineage>
        <taxon>Bacteria</taxon>
        <taxon>Pseudomonadati</taxon>
        <taxon>Pseudomonadota</taxon>
        <taxon>Magnetococcia</taxon>
        <taxon>Magnetococcales</taxon>
        <taxon>Candidatus Magnetaquicoccaceae</taxon>
        <taxon>Candidatus Magnetaquiglobus</taxon>
    </lineage>
</organism>
<feature type="transmembrane region" description="Helical" evidence="1">
    <location>
        <begin position="29"/>
        <end position="49"/>
    </location>
</feature>
<dbReference type="InterPro" id="IPR029016">
    <property type="entry name" value="GAF-like_dom_sf"/>
</dbReference>
<dbReference type="PANTHER" id="PTHR46663">
    <property type="entry name" value="DIGUANYLATE CYCLASE DGCT-RELATED"/>
    <property type="match status" value="1"/>
</dbReference>
<dbReference type="PANTHER" id="PTHR46663:SF3">
    <property type="entry name" value="SLL0267 PROTEIN"/>
    <property type="match status" value="1"/>
</dbReference>
<dbReference type="EMBL" id="BAAFGK010000002">
    <property type="protein sequence ID" value="GAB0056140.1"/>
    <property type="molecule type" value="Genomic_DNA"/>
</dbReference>
<dbReference type="Gene3D" id="3.30.450.40">
    <property type="match status" value="1"/>
</dbReference>
<sequence length="803" mass="89117">MAMEPERNAGTGNESFQARGVTWTIRRMLLGMGALSVAAILLLTTVAWLSNQRLAHYQEELLEEAFPVNEAVRGMVLIVMRIADRRHAPITSDSHVEPGRTPSRAALEAEFRAARRDLDKLLERFPASREILGELDRHFEQLLAADAMLSLLHERWRALSVTLESRIGQLENEAGEMIRTAEALAGQARLENQRASRRLEPLLLRESWDEQTRALIREQWFSTRFDVREATDKIRQASLTLALLSRQLIMEREQDQLINIRDNGIEQAFGVMREALAQLEKSVRVDSGVTPLSEALRDHFSRMPPLLTEGADALYSLLHTLFDENAALRSARTQMELAATRMLRDVERLSSPAGLLRGEIAADARRVVDANHAILILVTILAPVMLAGAILFSLRWLVGRSRRIVHALQGCAEGDYSRRVTVLGNGDQLDEIGSMVNLLASNLNRLETADLRGIMSRIALNALLETSLIPMSQQAYLLTALRIIRAIPWLKAWNNDAALFLVDPESGGLRLVAQIGFSDLEQERCALIPEGRCLCGTALKSREILFAGDDDPRHVIDHPDPQPHRHYCVPIFSSEQPLGVLLLRLDSGHTRNPDEIALLYTIANTLAGVIERKRMEEDLQRLAHHDALTGLPNRMLFREHALQLLATAHRTGGTFSVLLLDLDRFKQVNDTMGHAAGDRLLQEVTCRIRATMRASDLLARLGGDEFALLIDALHDPLNIAIVAEKIVHALVEPFVILDIPCSIGVSIGIALYPEHGSCIDTLLEQADMAMYTVKQNGRNGFGFARVAGETDASPPAPGISAPA</sequence>
<evidence type="ECO:0000259" key="2">
    <source>
        <dbReference type="PROSITE" id="PS50885"/>
    </source>
</evidence>
<gene>
    <name evidence="4" type="ORF">SIID45300_00445</name>
</gene>
<keyword evidence="1" id="KW-1133">Transmembrane helix</keyword>
<reference evidence="4 5" key="1">
    <citation type="submission" date="2024-05" db="EMBL/GenBank/DDBJ databases">
        <authorList>
            <consortium name="Candidatus Magnetaquicoccaceae bacterium FCR-1 genome sequencing consortium"/>
            <person name="Shimoshige H."/>
            <person name="Shimamura S."/>
            <person name="Taoka A."/>
            <person name="Kobayashi H."/>
            <person name="Maekawa T."/>
        </authorList>
    </citation>
    <scope>NUCLEOTIDE SEQUENCE [LARGE SCALE GENOMIC DNA]</scope>
    <source>
        <strain evidence="4 5">FCR-1</strain>
    </source>
</reference>
<evidence type="ECO:0000313" key="4">
    <source>
        <dbReference type="EMBL" id="GAB0056140.1"/>
    </source>
</evidence>
<dbReference type="Gene3D" id="3.30.70.270">
    <property type="match status" value="1"/>
</dbReference>
<evidence type="ECO:0008006" key="6">
    <source>
        <dbReference type="Google" id="ProtNLM"/>
    </source>
</evidence>
<dbReference type="SMART" id="SM00267">
    <property type="entry name" value="GGDEF"/>
    <property type="match status" value="1"/>
</dbReference>
<keyword evidence="1" id="KW-0812">Transmembrane</keyword>
<dbReference type="Pfam" id="PF00990">
    <property type="entry name" value="GGDEF"/>
    <property type="match status" value="1"/>
</dbReference>
<dbReference type="SUPFAM" id="SSF55073">
    <property type="entry name" value="Nucleotide cyclase"/>
    <property type="match status" value="1"/>
</dbReference>
<feature type="transmembrane region" description="Helical" evidence="1">
    <location>
        <begin position="373"/>
        <end position="394"/>
    </location>
</feature>
<dbReference type="NCBIfam" id="TIGR00254">
    <property type="entry name" value="GGDEF"/>
    <property type="match status" value="1"/>
</dbReference>
<dbReference type="Gene3D" id="6.10.340.10">
    <property type="match status" value="1"/>
</dbReference>
<feature type="domain" description="HAMP" evidence="2">
    <location>
        <begin position="395"/>
        <end position="448"/>
    </location>
</feature>
<dbReference type="InterPro" id="IPR003660">
    <property type="entry name" value="HAMP_dom"/>
</dbReference>
<dbReference type="Proteomes" id="UP001628193">
    <property type="component" value="Unassembled WGS sequence"/>
</dbReference>
<evidence type="ECO:0000259" key="3">
    <source>
        <dbReference type="PROSITE" id="PS50887"/>
    </source>
</evidence>
<evidence type="ECO:0000256" key="1">
    <source>
        <dbReference type="SAM" id="Phobius"/>
    </source>
</evidence>
<reference evidence="4 5" key="2">
    <citation type="submission" date="2024-09" db="EMBL/GenBank/DDBJ databases">
        <title>Draft genome sequence of Candidatus Magnetaquicoccaceae bacterium FCR-1.</title>
        <authorList>
            <person name="Shimoshige H."/>
            <person name="Shimamura S."/>
            <person name="Taoka A."/>
            <person name="Kobayashi H."/>
            <person name="Maekawa T."/>
        </authorList>
    </citation>
    <scope>NUCLEOTIDE SEQUENCE [LARGE SCALE GENOMIC DNA]</scope>
    <source>
        <strain evidence="4 5">FCR-1</strain>
    </source>
</reference>
<protein>
    <recommendedName>
        <fullName evidence="6">Diguanylate cyclase</fullName>
    </recommendedName>
</protein>
<keyword evidence="1" id="KW-0472">Membrane</keyword>
<evidence type="ECO:0000313" key="5">
    <source>
        <dbReference type="Proteomes" id="UP001628193"/>
    </source>
</evidence>
<dbReference type="RefSeq" id="WP_420903856.1">
    <property type="nucleotide sequence ID" value="NZ_BAAFGK010000002.1"/>
</dbReference>
<dbReference type="InterPro" id="IPR052163">
    <property type="entry name" value="DGC-Regulatory_Protein"/>
</dbReference>
<dbReference type="Pfam" id="PF13185">
    <property type="entry name" value="GAF_2"/>
    <property type="match status" value="1"/>
</dbReference>
<dbReference type="PROSITE" id="PS50885">
    <property type="entry name" value="HAMP"/>
    <property type="match status" value="1"/>
</dbReference>
<feature type="domain" description="GGDEF" evidence="3">
    <location>
        <begin position="653"/>
        <end position="786"/>
    </location>
</feature>
<dbReference type="PROSITE" id="PS50887">
    <property type="entry name" value="GGDEF"/>
    <property type="match status" value="1"/>
</dbReference>
<dbReference type="SUPFAM" id="SSF55781">
    <property type="entry name" value="GAF domain-like"/>
    <property type="match status" value="1"/>
</dbReference>
<comment type="caution">
    <text evidence="4">The sequence shown here is derived from an EMBL/GenBank/DDBJ whole genome shotgun (WGS) entry which is preliminary data.</text>
</comment>
<dbReference type="InterPro" id="IPR043128">
    <property type="entry name" value="Rev_trsase/Diguanyl_cyclase"/>
</dbReference>